<dbReference type="InterPro" id="IPR000028">
    <property type="entry name" value="Chloroperoxidase"/>
</dbReference>
<evidence type="ECO:0000256" key="7">
    <source>
        <dbReference type="ARBA" id="ARBA00025795"/>
    </source>
</evidence>
<dbReference type="Proteomes" id="UP001056384">
    <property type="component" value="Chromosome 7"/>
</dbReference>
<evidence type="ECO:0000256" key="1">
    <source>
        <dbReference type="ARBA" id="ARBA00001970"/>
    </source>
</evidence>
<proteinExistence type="inferred from homology"/>
<dbReference type="GO" id="GO:0004601">
    <property type="term" value="F:peroxidase activity"/>
    <property type="evidence" value="ECO:0007669"/>
    <property type="project" value="UniProtKB-KW"/>
</dbReference>
<protein>
    <submittedName>
        <fullName evidence="10">Chloroperoxidase</fullName>
    </submittedName>
</protein>
<evidence type="ECO:0000256" key="4">
    <source>
        <dbReference type="ARBA" id="ARBA00022723"/>
    </source>
</evidence>
<feature type="chain" id="PRO_5040264923" evidence="8">
    <location>
        <begin position="18"/>
        <end position="270"/>
    </location>
</feature>
<accession>A0A9Q9EM34</accession>
<dbReference type="PANTHER" id="PTHR33577:SF7">
    <property type="entry name" value="HEME HALOPEROXIDASE FAMILY PROFILE DOMAIN-CONTAINING PROTEIN"/>
    <property type="match status" value="1"/>
</dbReference>
<evidence type="ECO:0000259" key="9">
    <source>
        <dbReference type="PROSITE" id="PS51405"/>
    </source>
</evidence>
<dbReference type="PANTHER" id="PTHR33577">
    <property type="entry name" value="STERIGMATOCYSTIN BIOSYNTHESIS PEROXIDASE STCC-RELATED"/>
    <property type="match status" value="1"/>
</dbReference>
<dbReference type="PROSITE" id="PS51405">
    <property type="entry name" value="HEME_HALOPEROXIDASE"/>
    <property type="match status" value="1"/>
</dbReference>
<evidence type="ECO:0000313" key="10">
    <source>
        <dbReference type="EMBL" id="USW55097.1"/>
    </source>
</evidence>
<feature type="signal peptide" evidence="8">
    <location>
        <begin position="1"/>
        <end position="17"/>
    </location>
</feature>
<evidence type="ECO:0000256" key="6">
    <source>
        <dbReference type="ARBA" id="ARBA00023004"/>
    </source>
</evidence>
<keyword evidence="2" id="KW-0575">Peroxidase</keyword>
<dbReference type="Gene3D" id="1.10.489.10">
    <property type="entry name" value="Chloroperoxidase-like"/>
    <property type="match status" value="1"/>
</dbReference>
<comment type="cofactor">
    <cofactor evidence="1">
        <name>heme b</name>
        <dbReference type="ChEBI" id="CHEBI:60344"/>
    </cofactor>
</comment>
<evidence type="ECO:0000256" key="8">
    <source>
        <dbReference type="SAM" id="SignalP"/>
    </source>
</evidence>
<evidence type="ECO:0000256" key="5">
    <source>
        <dbReference type="ARBA" id="ARBA00023002"/>
    </source>
</evidence>
<dbReference type="InterPro" id="IPR036851">
    <property type="entry name" value="Chloroperoxidase-like_sf"/>
</dbReference>
<dbReference type="GO" id="GO:0046872">
    <property type="term" value="F:metal ion binding"/>
    <property type="evidence" value="ECO:0007669"/>
    <property type="project" value="UniProtKB-KW"/>
</dbReference>
<gene>
    <name evidence="10" type="ORF">Slin15195_G084160</name>
</gene>
<keyword evidence="8" id="KW-0732">Signal</keyword>
<keyword evidence="11" id="KW-1185">Reference proteome</keyword>
<dbReference type="Pfam" id="PF01328">
    <property type="entry name" value="Peroxidase_2"/>
    <property type="match status" value="1"/>
</dbReference>
<evidence type="ECO:0000313" key="11">
    <source>
        <dbReference type="Proteomes" id="UP001056384"/>
    </source>
</evidence>
<reference evidence="10" key="1">
    <citation type="submission" date="2022-06" db="EMBL/GenBank/DDBJ databases">
        <title>Complete genome sequences of two strains of the flax pathogen Septoria linicola.</title>
        <authorList>
            <person name="Lapalu N."/>
            <person name="Simon A."/>
            <person name="Demenou B."/>
            <person name="Paumier D."/>
            <person name="Guillot M.-P."/>
            <person name="Gout L."/>
            <person name="Valade R."/>
        </authorList>
    </citation>
    <scope>NUCLEOTIDE SEQUENCE</scope>
    <source>
        <strain evidence="10">SE15195</strain>
    </source>
</reference>
<organism evidence="10 11">
    <name type="scientific">Septoria linicola</name>
    <dbReference type="NCBI Taxonomy" id="215465"/>
    <lineage>
        <taxon>Eukaryota</taxon>
        <taxon>Fungi</taxon>
        <taxon>Dikarya</taxon>
        <taxon>Ascomycota</taxon>
        <taxon>Pezizomycotina</taxon>
        <taxon>Dothideomycetes</taxon>
        <taxon>Dothideomycetidae</taxon>
        <taxon>Mycosphaerellales</taxon>
        <taxon>Mycosphaerellaceae</taxon>
        <taxon>Septoria</taxon>
    </lineage>
</organism>
<evidence type="ECO:0000256" key="2">
    <source>
        <dbReference type="ARBA" id="ARBA00022559"/>
    </source>
</evidence>
<keyword evidence="6" id="KW-0408">Iron</keyword>
<keyword evidence="4" id="KW-0479">Metal-binding</keyword>
<evidence type="ECO:0000256" key="3">
    <source>
        <dbReference type="ARBA" id="ARBA00022617"/>
    </source>
</evidence>
<keyword evidence="3" id="KW-0349">Heme</keyword>
<sequence>MKTFITTVALYSSYALALPSKVLGPYESWAAAGPDDFRGPCPMLNTLANHHFLPHDGGAVTPLTEAVVINALHEGLNFNKSLGKVMFQQALPANPEPNATFFTLDMLNVHNVLEHDGSLSRSDAYFGNNHVFNQTIFNEAKKYWTEDVITREHMANSKLARQLQSKASNPEYCFTESVEHFSVGEILAPFIAFGDRESVTVNRRLVEYFFENERLPVELGWTRTDQVVSLSDILRLSEIFDKASTLITVDEAESNATTTSVKRGNLQVEA</sequence>
<comment type="similarity">
    <text evidence="7">Belongs to the chloroperoxidase family.</text>
</comment>
<keyword evidence="5" id="KW-0560">Oxidoreductase</keyword>
<dbReference type="AlphaFoldDB" id="A0A9Q9EM34"/>
<dbReference type="EMBL" id="CP099424">
    <property type="protein sequence ID" value="USW55097.1"/>
    <property type="molecule type" value="Genomic_DNA"/>
</dbReference>
<name>A0A9Q9EM34_9PEZI</name>
<feature type="domain" description="Heme haloperoxidase family profile" evidence="9">
    <location>
        <begin position="25"/>
        <end position="235"/>
    </location>
</feature>
<dbReference type="SUPFAM" id="SSF47571">
    <property type="entry name" value="Cloroperoxidase"/>
    <property type="match status" value="1"/>
</dbReference>